<dbReference type="CDD" id="cd03230">
    <property type="entry name" value="ABC_DR_subfamily_A"/>
    <property type="match status" value="1"/>
</dbReference>
<dbReference type="EMBL" id="CP018839">
    <property type="protein sequence ID" value="APR03427.1"/>
    <property type="molecule type" value="Genomic_DNA"/>
</dbReference>
<evidence type="ECO:0000256" key="2">
    <source>
        <dbReference type="ARBA" id="ARBA00022448"/>
    </source>
</evidence>
<dbReference type="Gene3D" id="3.40.50.300">
    <property type="entry name" value="P-loop containing nucleotide triphosphate hydrolases"/>
    <property type="match status" value="1"/>
</dbReference>
<dbReference type="InterPro" id="IPR003593">
    <property type="entry name" value="AAA+_ATPase"/>
</dbReference>
<dbReference type="STRING" id="96773.Tchl_0561"/>
<dbReference type="PROSITE" id="PS00211">
    <property type="entry name" value="ABC_TRANSPORTER_1"/>
    <property type="match status" value="1"/>
</dbReference>
<dbReference type="Proteomes" id="UP000185739">
    <property type="component" value="Chromosome"/>
</dbReference>
<evidence type="ECO:0000256" key="1">
    <source>
        <dbReference type="ARBA" id="ARBA00005417"/>
    </source>
</evidence>
<dbReference type="KEGG" id="tcl:Tchl_0561"/>
<organism evidence="6 7">
    <name type="scientific">Thauera chlorobenzoica</name>
    <dbReference type="NCBI Taxonomy" id="96773"/>
    <lineage>
        <taxon>Bacteria</taxon>
        <taxon>Pseudomonadati</taxon>
        <taxon>Pseudomonadota</taxon>
        <taxon>Betaproteobacteria</taxon>
        <taxon>Rhodocyclales</taxon>
        <taxon>Zoogloeaceae</taxon>
        <taxon>Thauera</taxon>
    </lineage>
</organism>
<dbReference type="InterPro" id="IPR017871">
    <property type="entry name" value="ABC_transporter-like_CS"/>
</dbReference>
<protein>
    <submittedName>
        <fullName evidence="6">Nitrous oxide reductase maturation protein NosF (ATPase)</fullName>
    </submittedName>
</protein>
<accession>A0A1H5XJF0</accession>
<keyword evidence="3" id="KW-0472">Membrane</keyword>
<name>A0A1H5XJF0_9RHOO</name>
<reference evidence="6 7" key="1">
    <citation type="submission" date="2016-12" db="EMBL/GenBank/DDBJ databases">
        <title>Complete genome sequence of Thauera chlorobenzoica, a Betaproteobacterium degrading haloaromatics anaerobically to CO2 and halides.</title>
        <authorList>
            <person name="Goris T."/>
            <person name="Mergelsberg M."/>
            <person name="Boll M."/>
        </authorList>
    </citation>
    <scope>NUCLEOTIDE SEQUENCE [LARGE SCALE GENOMIC DNA]</scope>
    <source>
        <strain evidence="6 7">3CB1</strain>
    </source>
</reference>
<dbReference type="PANTHER" id="PTHR43335">
    <property type="entry name" value="ABC TRANSPORTER, ATP-BINDING PROTEIN"/>
    <property type="match status" value="1"/>
</dbReference>
<dbReference type="SMART" id="SM00382">
    <property type="entry name" value="AAA"/>
    <property type="match status" value="1"/>
</dbReference>
<dbReference type="SUPFAM" id="SSF52540">
    <property type="entry name" value="P-loop containing nucleoside triphosphate hydrolases"/>
    <property type="match status" value="1"/>
</dbReference>
<gene>
    <name evidence="6" type="ORF">Tchl_0561</name>
</gene>
<dbReference type="GO" id="GO:0005524">
    <property type="term" value="F:ATP binding"/>
    <property type="evidence" value="ECO:0007669"/>
    <property type="project" value="UniProtKB-KW"/>
</dbReference>
<dbReference type="PANTHER" id="PTHR43335:SF4">
    <property type="entry name" value="ABC TRANSPORTER, ATP-BINDING PROTEIN"/>
    <property type="match status" value="1"/>
</dbReference>
<keyword evidence="5" id="KW-0067">ATP-binding</keyword>
<keyword evidence="3" id="KW-1003">Cell membrane</keyword>
<dbReference type="GO" id="GO:0016887">
    <property type="term" value="F:ATP hydrolysis activity"/>
    <property type="evidence" value="ECO:0007669"/>
    <property type="project" value="InterPro"/>
</dbReference>
<comment type="similarity">
    <text evidence="1">Belongs to the ABC transporter superfamily.</text>
</comment>
<evidence type="ECO:0000313" key="7">
    <source>
        <dbReference type="Proteomes" id="UP000185739"/>
    </source>
</evidence>
<dbReference type="AlphaFoldDB" id="A0A1H5XJF0"/>
<evidence type="ECO:0000313" key="6">
    <source>
        <dbReference type="EMBL" id="APR03427.1"/>
    </source>
</evidence>
<dbReference type="InterPro" id="IPR027417">
    <property type="entry name" value="P-loop_NTPase"/>
</dbReference>
<dbReference type="OrthoDB" id="9804819at2"/>
<dbReference type="Pfam" id="PF00005">
    <property type="entry name" value="ABC_tran"/>
    <property type="match status" value="1"/>
</dbReference>
<dbReference type="InterPro" id="IPR003439">
    <property type="entry name" value="ABC_transporter-like_ATP-bd"/>
</dbReference>
<evidence type="ECO:0000256" key="4">
    <source>
        <dbReference type="ARBA" id="ARBA00022741"/>
    </source>
</evidence>
<keyword evidence="2" id="KW-0813">Transport</keyword>
<evidence type="ECO:0000256" key="5">
    <source>
        <dbReference type="ARBA" id="ARBA00022840"/>
    </source>
</evidence>
<dbReference type="PROSITE" id="PS50893">
    <property type="entry name" value="ABC_TRANSPORTER_2"/>
    <property type="match status" value="1"/>
</dbReference>
<proteinExistence type="inferred from homology"/>
<evidence type="ECO:0000256" key="3">
    <source>
        <dbReference type="ARBA" id="ARBA00022475"/>
    </source>
</evidence>
<keyword evidence="4" id="KW-0547">Nucleotide-binding</keyword>
<dbReference type="RefSeq" id="WP_075147047.1">
    <property type="nucleotide sequence ID" value="NZ_CP018839.1"/>
</dbReference>
<keyword evidence="7" id="KW-1185">Reference proteome</keyword>
<sequence>MADTSPAPNEAAAPLIAVRGVHKHYGPIRAVDGVDLEIRRGELFGLIGHNGAGKSTLFKMMLGLIPATAGEIRIDGTRVGGGTGGEFRAVRRKIGYLPENVVLYDNLTGLETLQLFARLKSVPPTANLHLLERVGLEQAARRRVREYSKGMRQRLGFAQALLGSPKLLFLDEPTTGLDPEAIRGFYAILRQLKSEGVTIVITSHILAEIQERVDRLAIMAAGKVQASGTVQALREQMDLPLWFSVRVAPADFETVRAALGHLPVGAVEARDDHVAVQCRREAKMAVIAALAGLGGTVLDLSVHEPSLEDVFFGFSD</sequence>